<dbReference type="Proteomes" id="UP001600888">
    <property type="component" value="Unassembled WGS sequence"/>
</dbReference>
<dbReference type="EMBL" id="JBAWTH010000221">
    <property type="protein sequence ID" value="KAL2272688.1"/>
    <property type="molecule type" value="Genomic_DNA"/>
</dbReference>
<protein>
    <recommendedName>
        <fullName evidence="3">F-box domain-containing protein</fullName>
    </recommendedName>
</protein>
<reference evidence="1 2" key="1">
    <citation type="submission" date="2024-03" db="EMBL/GenBank/DDBJ databases">
        <title>A high-quality draft genome sequence of Diaporthe vaccinii, a causative agent of upright dieback and viscid rot disease in cranberry plants.</title>
        <authorList>
            <person name="Sarrasin M."/>
            <person name="Lang B.F."/>
            <person name="Burger G."/>
        </authorList>
    </citation>
    <scope>NUCLEOTIDE SEQUENCE [LARGE SCALE GENOMIC DNA]</scope>
    <source>
        <strain evidence="1 2">IS7</strain>
    </source>
</reference>
<evidence type="ECO:0000313" key="1">
    <source>
        <dbReference type="EMBL" id="KAL2272688.1"/>
    </source>
</evidence>
<evidence type="ECO:0000313" key="2">
    <source>
        <dbReference type="Proteomes" id="UP001600888"/>
    </source>
</evidence>
<proteinExistence type="predicted"/>
<name>A0ABR4DQU2_9PEZI</name>
<keyword evidence="2" id="KW-1185">Reference proteome</keyword>
<comment type="caution">
    <text evidence="1">The sequence shown here is derived from an EMBL/GenBank/DDBJ whole genome shotgun (WGS) entry which is preliminary data.</text>
</comment>
<evidence type="ECO:0008006" key="3">
    <source>
        <dbReference type="Google" id="ProtNLM"/>
    </source>
</evidence>
<sequence length="768" mass="85671">MADTDEPDVSQMMHVGMLLRCFLCHETLPEPDWDTKRTYPEWKGSLVSVFPFPAQDGSIRQQLRSTHIQETKLQPPNKMGFWSNNAIVKELSIRPCDLQIMCGDYCPDCRPDRMVYLSHRDCWKIAFSSSHPTFIDWSRLAAQTRPFEIRRHDSSVGCHDQPGTIVLPSMPPDPDLLHVGTPLGELLSKVRLLPAELQFQIISLLKGTMVASLLQAKTFVSELPHRLRTRPNWTLRPEIKPLQRGSVQSSAILSCCSTEIMGRPYLNDLALEPLKGSTAQVIVANIAIRGLQFALGRFGLRGIRVSYEDGSFSPWLGDPTSCWVGIVRCSDLSKLDVVTNEWQIIRVGMGSGTASCSKTSAMWSGGCPPSGSSTRLVTPKSPGEILHYYQNWKQFQYLPLSFGTEYASGLTVYVSYGFDRIYGIVSHGLSDFVFGEAEYEEDKHEETYHGPGVPIHFPMGQGEYLTSAWLNAVPYSQGLEGLLALGTNLGRVQHFGAYQWPEQVDIANGVNNPRWVRLSMERSAKIHGLAFDVPKYTCEMKTVYGFGVSQDATLQLGSDEADKPPLLPIHARGPTLPTPEFTNYLRREKTGFGLSTASLNNIKTLHVRKKMVETPTGLVCGCVGLRIVHLDSSIETLGRWDPRDKHSISRLYDSSEGILKTVTFHMADVERATHVENITVGVTDSPWDSSMVVPVDPPNHPLDCSVGESSTALTNARTFDCSQGSQRVAWWFTSDYDDIGCDYGIPGIQFEEETNLFFGEEYEVIEIE</sequence>
<accession>A0ABR4DQU2</accession>
<gene>
    <name evidence="1" type="ORF">FJTKL_06243</name>
</gene>
<organism evidence="1 2">
    <name type="scientific">Diaporthe vaccinii</name>
    <dbReference type="NCBI Taxonomy" id="105482"/>
    <lineage>
        <taxon>Eukaryota</taxon>
        <taxon>Fungi</taxon>
        <taxon>Dikarya</taxon>
        <taxon>Ascomycota</taxon>
        <taxon>Pezizomycotina</taxon>
        <taxon>Sordariomycetes</taxon>
        <taxon>Sordariomycetidae</taxon>
        <taxon>Diaporthales</taxon>
        <taxon>Diaporthaceae</taxon>
        <taxon>Diaporthe</taxon>
        <taxon>Diaporthe eres species complex</taxon>
    </lineage>
</organism>